<proteinExistence type="predicted"/>
<organism evidence="7 8">
    <name type="scientific">Saccharothrix variisporea</name>
    <dbReference type="NCBI Taxonomy" id="543527"/>
    <lineage>
        <taxon>Bacteria</taxon>
        <taxon>Bacillati</taxon>
        <taxon>Actinomycetota</taxon>
        <taxon>Actinomycetes</taxon>
        <taxon>Pseudonocardiales</taxon>
        <taxon>Pseudonocardiaceae</taxon>
        <taxon>Saccharothrix</taxon>
    </lineage>
</organism>
<evidence type="ECO:0000256" key="2">
    <source>
        <dbReference type="ARBA" id="ARBA00022617"/>
    </source>
</evidence>
<dbReference type="Gene3D" id="1.10.490.10">
    <property type="entry name" value="Globins"/>
    <property type="match status" value="1"/>
</dbReference>
<dbReference type="RefSeq" id="WP_246029650.1">
    <property type="nucleotide sequence ID" value="NZ_JBIUBA010000007.1"/>
</dbReference>
<dbReference type="GO" id="GO:0046872">
    <property type="term" value="F:metal ion binding"/>
    <property type="evidence" value="ECO:0007669"/>
    <property type="project" value="UniProtKB-KW"/>
</dbReference>
<dbReference type="EMBL" id="RBXR01000001">
    <property type="protein sequence ID" value="RKT68637.1"/>
    <property type="molecule type" value="Genomic_DNA"/>
</dbReference>
<comment type="caution">
    <text evidence="7">The sequence shown here is derived from an EMBL/GenBank/DDBJ whole genome shotgun (WGS) entry which is preliminary data.</text>
</comment>
<reference evidence="7 8" key="1">
    <citation type="submission" date="2018-10" db="EMBL/GenBank/DDBJ databases">
        <title>Sequencing the genomes of 1000 actinobacteria strains.</title>
        <authorList>
            <person name="Klenk H.-P."/>
        </authorList>
    </citation>
    <scope>NUCLEOTIDE SEQUENCE [LARGE SCALE GENOMIC DNA]</scope>
    <source>
        <strain evidence="7 8">DSM 43911</strain>
    </source>
</reference>
<keyword evidence="8" id="KW-1185">Reference proteome</keyword>
<evidence type="ECO:0000256" key="6">
    <source>
        <dbReference type="SAM" id="MobiDB-lite"/>
    </source>
</evidence>
<dbReference type="Pfam" id="PF01152">
    <property type="entry name" value="Bac_globin"/>
    <property type="match status" value="1"/>
</dbReference>
<dbReference type="InterPro" id="IPR012292">
    <property type="entry name" value="Globin/Proto"/>
</dbReference>
<feature type="binding site" description="distal binding residue" evidence="5">
    <location>
        <position position="72"/>
    </location>
    <ligand>
        <name>heme</name>
        <dbReference type="ChEBI" id="CHEBI:30413"/>
    </ligand>
    <ligandPart>
        <name>Fe</name>
        <dbReference type="ChEBI" id="CHEBI:18248"/>
    </ligandPart>
</feature>
<evidence type="ECO:0000313" key="8">
    <source>
        <dbReference type="Proteomes" id="UP000272729"/>
    </source>
</evidence>
<evidence type="ECO:0000256" key="1">
    <source>
        <dbReference type="ARBA" id="ARBA00022448"/>
    </source>
</evidence>
<feature type="region of interest" description="Disordered" evidence="6">
    <location>
        <begin position="127"/>
        <end position="146"/>
    </location>
</feature>
<keyword evidence="1" id="KW-0813">Transport</keyword>
<dbReference type="InterPro" id="IPR001486">
    <property type="entry name" value="Hemoglobin_trunc"/>
</dbReference>
<accession>A0A495X411</accession>
<evidence type="ECO:0000256" key="4">
    <source>
        <dbReference type="ARBA" id="ARBA00023004"/>
    </source>
</evidence>
<keyword evidence="4 5" id="KW-0408">Iron</keyword>
<name>A0A495X411_9PSEU</name>
<dbReference type="SUPFAM" id="SSF46458">
    <property type="entry name" value="Globin-like"/>
    <property type="match status" value="1"/>
</dbReference>
<evidence type="ECO:0000313" key="7">
    <source>
        <dbReference type="EMBL" id="RKT68637.1"/>
    </source>
</evidence>
<keyword evidence="2 5" id="KW-0349">Heme</keyword>
<dbReference type="AlphaFoldDB" id="A0A495X411"/>
<keyword evidence="3 5" id="KW-0479">Metal-binding</keyword>
<sequence>MTEQQTMYEAIGGSKVLDELVEVFYAKVLDDPLLKPLFENFTRTHLEHVSVWLAEVFGGPAGFTEELGGHLHILQAHHGLGISEEQRARWAELMKESAREVLPADERLQDSFGRYIDWGTAIARDVSQPGEAYPESAGDVPRRHWQ</sequence>
<gene>
    <name evidence="7" type="ORF">DFJ66_1829</name>
</gene>
<dbReference type="InterPro" id="IPR009050">
    <property type="entry name" value="Globin-like_sf"/>
</dbReference>
<dbReference type="CDD" id="cd14775">
    <property type="entry name" value="TrHb2_O-like"/>
    <property type="match status" value="1"/>
</dbReference>
<feature type="binding site" description="distal binding residue" evidence="5">
    <location>
        <position position="48"/>
    </location>
    <ligand>
        <name>heme</name>
        <dbReference type="ChEBI" id="CHEBI:30413"/>
    </ligand>
    <ligandPart>
        <name>Fe</name>
        <dbReference type="ChEBI" id="CHEBI:18248"/>
    </ligandPart>
</feature>
<dbReference type="GO" id="GO:0019825">
    <property type="term" value="F:oxygen binding"/>
    <property type="evidence" value="ECO:0007669"/>
    <property type="project" value="InterPro"/>
</dbReference>
<protein>
    <submittedName>
        <fullName evidence="7">Hemoglobin</fullName>
    </submittedName>
</protein>
<evidence type="ECO:0000256" key="5">
    <source>
        <dbReference type="PIRSR" id="PIRSR601486-1"/>
    </source>
</evidence>
<dbReference type="GO" id="GO:0020037">
    <property type="term" value="F:heme binding"/>
    <property type="evidence" value="ECO:0007669"/>
    <property type="project" value="InterPro"/>
</dbReference>
<evidence type="ECO:0000256" key="3">
    <source>
        <dbReference type="ARBA" id="ARBA00022723"/>
    </source>
</evidence>
<dbReference type="Proteomes" id="UP000272729">
    <property type="component" value="Unassembled WGS sequence"/>
</dbReference>